<dbReference type="AlphaFoldDB" id="A0A4C1ZRM4"/>
<feature type="compositionally biased region" description="Polar residues" evidence="1">
    <location>
        <begin position="77"/>
        <end position="90"/>
    </location>
</feature>
<evidence type="ECO:0000313" key="2">
    <source>
        <dbReference type="EMBL" id="GBP89255.1"/>
    </source>
</evidence>
<feature type="compositionally biased region" description="Acidic residues" evidence="1">
    <location>
        <begin position="58"/>
        <end position="76"/>
    </location>
</feature>
<name>A0A4C1ZRM4_EUMVA</name>
<evidence type="ECO:0000256" key="1">
    <source>
        <dbReference type="SAM" id="MobiDB-lite"/>
    </source>
</evidence>
<dbReference type="Proteomes" id="UP000299102">
    <property type="component" value="Unassembled WGS sequence"/>
</dbReference>
<evidence type="ECO:0000313" key="3">
    <source>
        <dbReference type="Proteomes" id="UP000299102"/>
    </source>
</evidence>
<reference evidence="2 3" key="1">
    <citation type="journal article" date="2019" name="Commun. Biol.">
        <title>The bagworm genome reveals a unique fibroin gene that provides high tensile strength.</title>
        <authorList>
            <person name="Kono N."/>
            <person name="Nakamura H."/>
            <person name="Ohtoshi R."/>
            <person name="Tomita M."/>
            <person name="Numata K."/>
            <person name="Arakawa K."/>
        </authorList>
    </citation>
    <scope>NUCLEOTIDE SEQUENCE [LARGE SCALE GENOMIC DNA]</scope>
</reference>
<keyword evidence="3" id="KW-1185">Reference proteome</keyword>
<protein>
    <submittedName>
        <fullName evidence="2">Uncharacterized protein</fullName>
    </submittedName>
</protein>
<dbReference type="EMBL" id="BGZK01001986">
    <property type="protein sequence ID" value="GBP89255.1"/>
    <property type="molecule type" value="Genomic_DNA"/>
</dbReference>
<accession>A0A4C1ZRM4</accession>
<sequence length="90" mass="10055">MHSCVLISMAKNGSKCTLTGKLWTNDFECAETKNRSLAMERDEEGALCLVVCYFADDESDSDDDDDDDDDEDDETTEPTLTSARFRLVST</sequence>
<proteinExistence type="predicted"/>
<organism evidence="2 3">
    <name type="scientific">Eumeta variegata</name>
    <name type="common">Bagworm moth</name>
    <name type="synonym">Eumeta japonica</name>
    <dbReference type="NCBI Taxonomy" id="151549"/>
    <lineage>
        <taxon>Eukaryota</taxon>
        <taxon>Metazoa</taxon>
        <taxon>Ecdysozoa</taxon>
        <taxon>Arthropoda</taxon>
        <taxon>Hexapoda</taxon>
        <taxon>Insecta</taxon>
        <taxon>Pterygota</taxon>
        <taxon>Neoptera</taxon>
        <taxon>Endopterygota</taxon>
        <taxon>Lepidoptera</taxon>
        <taxon>Glossata</taxon>
        <taxon>Ditrysia</taxon>
        <taxon>Tineoidea</taxon>
        <taxon>Psychidae</taxon>
        <taxon>Oiketicinae</taxon>
        <taxon>Eumeta</taxon>
    </lineage>
</organism>
<gene>
    <name evidence="2" type="ORF">EVAR_102261_1</name>
</gene>
<feature type="region of interest" description="Disordered" evidence="1">
    <location>
        <begin position="58"/>
        <end position="90"/>
    </location>
</feature>
<comment type="caution">
    <text evidence="2">The sequence shown here is derived from an EMBL/GenBank/DDBJ whole genome shotgun (WGS) entry which is preliminary data.</text>
</comment>